<evidence type="ECO:0000256" key="4">
    <source>
        <dbReference type="ARBA" id="ARBA00023136"/>
    </source>
</evidence>
<keyword evidence="4 6" id="KW-0472">Membrane</keyword>
<dbReference type="Pfam" id="PF00230">
    <property type="entry name" value="MIP"/>
    <property type="match status" value="1"/>
</dbReference>
<feature type="transmembrane region" description="Helical" evidence="6">
    <location>
        <begin position="197"/>
        <end position="216"/>
    </location>
</feature>
<dbReference type="PRINTS" id="PR00783">
    <property type="entry name" value="MINTRINSICP"/>
</dbReference>
<proteinExistence type="inferred from homology"/>
<sequence length="266" mass="28354">MAEVNILPVGCSPKPPTISDLSPVEEEKVISISESTESTIASPPYGHKILAELVGTYVIIFAGCGCVLIDKKYRLTVTGIAVGWELLPLALFPYAAHESTGHQIVVFSICIYETCKQNGETVPPYVLSQVAGSSLAILTLFVMLNTSIPICATVTQFSSPTTIPEAFTWEFIISFILMLAICGVATDSRAINELSGVTVGATVLVNVLLAGPITGASMNPARSIGPALVSMEFDCLWIYIVAPILGTTTATVIYSFVRLPLPEKRL</sequence>
<evidence type="ECO:0000313" key="7">
    <source>
        <dbReference type="EMBL" id="WJZ91612.1"/>
    </source>
</evidence>
<evidence type="ECO:0000256" key="2">
    <source>
        <dbReference type="ARBA" id="ARBA00022692"/>
    </source>
</evidence>
<evidence type="ECO:0000256" key="5">
    <source>
        <dbReference type="RuleBase" id="RU000477"/>
    </source>
</evidence>
<gene>
    <name evidence="7" type="ORF">VitviT2T_010670</name>
</gene>
<evidence type="ECO:0000256" key="3">
    <source>
        <dbReference type="ARBA" id="ARBA00022989"/>
    </source>
</evidence>
<evidence type="ECO:0000256" key="1">
    <source>
        <dbReference type="ARBA" id="ARBA00004141"/>
    </source>
</evidence>
<comment type="subcellular location">
    <subcellularLocation>
        <location evidence="1">Membrane</location>
        <topology evidence="1">Multi-pass membrane protein</topology>
    </subcellularLocation>
</comment>
<dbReference type="Proteomes" id="UP001227230">
    <property type="component" value="Chromosome 7"/>
</dbReference>
<evidence type="ECO:0000313" key="8">
    <source>
        <dbReference type="Proteomes" id="UP001227230"/>
    </source>
</evidence>
<protein>
    <submittedName>
        <fullName evidence="7">Uncharacterized protein</fullName>
    </submittedName>
</protein>
<organism evidence="7 8">
    <name type="scientific">Vitis vinifera</name>
    <name type="common">Grape</name>
    <dbReference type="NCBI Taxonomy" id="29760"/>
    <lineage>
        <taxon>Eukaryota</taxon>
        <taxon>Viridiplantae</taxon>
        <taxon>Streptophyta</taxon>
        <taxon>Embryophyta</taxon>
        <taxon>Tracheophyta</taxon>
        <taxon>Spermatophyta</taxon>
        <taxon>Magnoliopsida</taxon>
        <taxon>eudicotyledons</taxon>
        <taxon>Gunneridae</taxon>
        <taxon>Pentapetalae</taxon>
        <taxon>rosids</taxon>
        <taxon>Vitales</taxon>
        <taxon>Vitaceae</taxon>
        <taxon>Viteae</taxon>
        <taxon>Vitis</taxon>
    </lineage>
</organism>
<feature type="transmembrane region" description="Helical" evidence="6">
    <location>
        <begin position="167"/>
        <end position="185"/>
    </location>
</feature>
<name>A0ABY9C9Y8_VITVI</name>
<dbReference type="EMBL" id="CP126654">
    <property type="protein sequence ID" value="WJZ91612.1"/>
    <property type="molecule type" value="Genomic_DNA"/>
</dbReference>
<dbReference type="InterPro" id="IPR000425">
    <property type="entry name" value="MIP"/>
</dbReference>
<dbReference type="SUPFAM" id="SSF81338">
    <property type="entry name" value="Aquaporin-like"/>
    <property type="match status" value="1"/>
</dbReference>
<keyword evidence="2 5" id="KW-0812">Transmembrane</keyword>
<feature type="transmembrane region" description="Helical" evidence="6">
    <location>
        <begin position="135"/>
        <end position="155"/>
    </location>
</feature>
<feature type="transmembrane region" description="Helical" evidence="6">
    <location>
        <begin position="236"/>
        <end position="257"/>
    </location>
</feature>
<keyword evidence="8" id="KW-1185">Reference proteome</keyword>
<dbReference type="PANTHER" id="PTHR45724">
    <property type="entry name" value="AQUAPORIN NIP2-1"/>
    <property type="match status" value="1"/>
</dbReference>
<reference evidence="7 8" key="1">
    <citation type="journal article" date="2023" name="Hortic Res">
        <title>The complete reference genome for grapevine (Vitis vinifera L.) genetics and breeding.</title>
        <authorList>
            <person name="Shi X."/>
            <person name="Cao S."/>
            <person name="Wang X."/>
            <person name="Huang S."/>
            <person name="Wang Y."/>
            <person name="Liu Z."/>
            <person name="Liu W."/>
            <person name="Leng X."/>
            <person name="Peng Y."/>
            <person name="Wang N."/>
            <person name="Wang Y."/>
            <person name="Ma Z."/>
            <person name="Xu X."/>
            <person name="Zhang F."/>
            <person name="Xue H."/>
            <person name="Zhong H."/>
            <person name="Wang Y."/>
            <person name="Zhang K."/>
            <person name="Velt A."/>
            <person name="Avia K."/>
            <person name="Holtgrawe D."/>
            <person name="Grimplet J."/>
            <person name="Matus J.T."/>
            <person name="Ware D."/>
            <person name="Wu X."/>
            <person name="Wang H."/>
            <person name="Liu C."/>
            <person name="Fang Y."/>
            <person name="Rustenholz C."/>
            <person name="Cheng Z."/>
            <person name="Xiao H."/>
            <person name="Zhou Y."/>
        </authorList>
    </citation>
    <scope>NUCLEOTIDE SEQUENCE [LARGE SCALE GENOMIC DNA]</scope>
    <source>
        <strain evidence="8">cv. Pinot noir / PN40024</strain>
        <tissue evidence="7">Leaf</tissue>
    </source>
</reference>
<dbReference type="InterPro" id="IPR023271">
    <property type="entry name" value="Aquaporin-like"/>
</dbReference>
<keyword evidence="5" id="KW-0813">Transport</keyword>
<accession>A0ABY9C9Y8</accession>
<dbReference type="Gene3D" id="1.20.1080.10">
    <property type="entry name" value="Glycerol uptake facilitator protein"/>
    <property type="match status" value="1"/>
</dbReference>
<evidence type="ECO:0000256" key="6">
    <source>
        <dbReference type="SAM" id="Phobius"/>
    </source>
</evidence>
<dbReference type="PANTHER" id="PTHR45724:SF21">
    <property type="entry name" value="MAJOR INTRINSIC PROTEIN"/>
    <property type="match status" value="1"/>
</dbReference>
<feature type="transmembrane region" description="Helical" evidence="6">
    <location>
        <begin position="49"/>
        <end position="69"/>
    </location>
</feature>
<comment type="similarity">
    <text evidence="5">Belongs to the MIP/aquaporin (TC 1.A.8) family.</text>
</comment>
<dbReference type="InterPro" id="IPR034294">
    <property type="entry name" value="Aquaporin_transptr"/>
</dbReference>
<keyword evidence="3 6" id="KW-1133">Transmembrane helix</keyword>